<feature type="compositionally biased region" description="Basic and acidic residues" evidence="1">
    <location>
        <begin position="17"/>
        <end position="31"/>
    </location>
</feature>
<accession>A0A8J8T271</accession>
<comment type="caution">
    <text evidence="2">The sequence shown here is derived from an EMBL/GenBank/DDBJ whole genome shotgun (WGS) entry which is preliminary data.</text>
</comment>
<gene>
    <name evidence="2" type="ORF">FGO68_gene15083</name>
</gene>
<name>A0A8J8T271_HALGN</name>
<organism evidence="2 3">
    <name type="scientific">Halteria grandinella</name>
    <dbReference type="NCBI Taxonomy" id="5974"/>
    <lineage>
        <taxon>Eukaryota</taxon>
        <taxon>Sar</taxon>
        <taxon>Alveolata</taxon>
        <taxon>Ciliophora</taxon>
        <taxon>Intramacronucleata</taxon>
        <taxon>Spirotrichea</taxon>
        <taxon>Stichotrichia</taxon>
        <taxon>Sporadotrichida</taxon>
        <taxon>Halteriidae</taxon>
        <taxon>Halteria</taxon>
    </lineage>
</organism>
<evidence type="ECO:0000313" key="3">
    <source>
        <dbReference type="Proteomes" id="UP000785679"/>
    </source>
</evidence>
<reference evidence="2" key="1">
    <citation type="submission" date="2019-06" db="EMBL/GenBank/DDBJ databases">
        <authorList>
            <person name="Zheng W."/>
        </authorList>
    </citation>
    <scope>NUCLEOTIDE SEQUENCE</scope>
    <source>
        <strain evidence="2">QDHG01</strain>
    </source>
</reference>
<feature type="compositionally biased region" description="Basic and acidic residues" evidence="1">
    <location>
        <begin position="55"/>
        <end position="69"/>
    </location>
</feature>
<sequence>MNKTTAPLDDADVMSFHTDDNKSAGPRRDTNFYDEGDSEHKEGEEGGEVGEIGQMEEKGNEAGQTQRRDNAFSQQPLSARYSSFMIKDHSVYVPRRNAVSARYETLYFEYIFIFRRDNLNVSSVKLIESQGPHRQMSQTKLNKLTQGSLMLTHYDVISTQTNVSNTPLQQTMFTQEFTSVKQRLDGYTLQFDLVKEDSSSSKRT</sequence>
<evidence type="ECO:0000256" key="1">
    <source>
        <dbReference type="SAM" id="MobiDB-lite"/>
    </source>
</evidence>
<keyword evidence="3" id="KW-1185">Reference proteome</keyword>
<proteinExistence type="predicted"/>
<dbReference type="EMBL" id="RRYP01008835">
    <property type="protein sequence ID" value="TNV79504.1"/>
    <property type="molecule type" value="Genomic_DNA"/>
</dbReference>
<dbReference type="Proteomes" id="UP000785679">
    <property type="component" value="Unassembled WGS sequence"/>
</dbReference>
<protein>
    <submittedName>
        <fullName evidence="2">Uncharacterized protein</fullName>
    </submittedName>
</protein>
<evidence type="ECO:0000313" key="2">
    <source>
        <dbReference type="EMBL" id="TNV79504.1"/>
    </source>
</evidence>
<feature type="region of interest" description="Disordered" evidence="1">
    <location>
        <begin position="1"/>
        <end position="69"/>
    </location>
</feature>
<dbReference type="AlphaFoldDB" id="A0A8J8T271"/>